<sequence length="41" mass="4388">MNDCSHHVLFDGVNESVNESGFCRTLLAGVFASSCCGLNPR</sequence>
<gene>
    <name evidence="1" type="ORF">Rhow_002667</name>
</gene>
<keyword evidence="2" id="KW-1185">Reference proteome</keyword>
<dbReference type="Proteomes" id="UP000287519">
    <property type="component" value="Unassembled WGS sequence"/>
</dbReference>
<comment type="caution">
    <text evidence="1">The sequence shown here is derived from an EMBL/GenBank/DDBJ whole genome shotgun (WGS) entry which is preliminary data.</text>
</comment>
<name>A0A402C6E2_RHOWR</name>
<proteinExistence type="predicted"/>
<dbReference type="EMBL" id="BHYM01000024">
    <property type="protein sequence ID" value="GCE39143.1"/>
    <property type="molecule type" value="Genomic_DNA"/>
</dbReference>
<dbReference type="AlphaFoldDB" id="A0A402C6E2"/>
<accession>A0A402C6E2</accession>
<reference evidence="1 2" key="1">
    <citation type="submission" date="2018-11" db="EMBL/GenBank/DDBJ databases">
        <title>Microbial catabolism of amino acid.</title>
        <authorList>
            <person name="Hibi M."/>
            <person name="Ogawa J."/>
        </authorList>
    </citation>
    <scope>NUCLEOTIDE SEQUENCE [LARGE SCALE GENOMIC DNA]</scope>
    <source>
        <strain evidence="1 2">C31-06</strain>
    </source>
</reference>
<protein>
    <submittedName>
        <fullName evidence="1">Uncharacterized protein</fullName>
    </submittedName>
</protein>
<organism evidence="1 2">
    <name type="scientific">Rhodococcus wratislaviensis</name>
    <name type="common">Tsukamurella wratislaviensis</name>
    <dbReference type="NCBI Taxonomy" id="44752"/>
    <lineage>
        <taxon>Bacteria</taxon>
        <taxon>Bacillati</taxon>
        <taxon>Actinomycetota</taxon>
        <taxon>Actinomycetes</taxon>
        <taxon>Mycobacteriales</taxon>
        <taxon>Nocardiaceae</taxon>
        <taxon>Rhodococcus</taxon>
    </lineage>
</organism>
<evidence type="ECO:0000313" key="2">
    <source>
        <dbReference type="Proteomes" id="UP000287519"/>
    </source>
</evidence>
<evidence type="ECO:0000313" key="1">
    <source>
        <dbReference type="EMBL" id="GCE39143.1"/>
    </source>
</evidence>